<dbReference type="EC" id="3.4.19.12" evidence="2"/>
<evidence type="ECO:0000256" key="1">
    <source>
        <dbReference type="ARBA" id="ARBA00000707"/>
    </source>
</evidence>
<dbReference type="PANTHER" id="PTHR24006:SF687">
    <property type="entry name" value="UBIQUITIN CARBOXYL-TERMINAL HYDROLASE 10"/>
    <property type="match status" value="1"/>
</dbReference>
<name>A0A9P7BEG2_9ASCO</name>
<keyword evidence="4" id="KW-0833">Ubl conjugation pathway</keyword>
<feature type="compositionally biased region" description="Low complexity" evidence="7">
    <location>
        <begin position="684"/>
        <end position="711"/>
    </location>
</feature>
<dbReference type="InterPro" id="IPR018200">
    <property type="entry name" value="USP_CS"/>
</dbReference>
<dbReference type="GO" id="GO:0004843">
    <property type="term" value="F:cysteine-type deubiquitinase activity"/>
    <property type="evidence" value="ECO:0007669"/>
    <property type="project" value="UniProtKB-EC"/>
</dbReference>
<dbReference type="PANTHER" id="PTHR24006">
    <property type="entry name" value="UBIQUITIN CARBOXYL-TERMINAL HYDROLASE"/>
    <property type="match status" value="1"/>
</dbReference>
<comment type="caution">
    <text evidence="9">The sequence shown here is derived from an EMBL/GenBank/DDBJ whole genome shotgun (WGS) entry which is preliminary data.</text>
</comment>
<dbReference type="PROSITE" id="PS50235">
    <property type="entry name" value="USP_3"/>
    <property type="match status" value="1"/>
</dbReference>
<dbReference type="AlphaFoldDB" id="A0A9P7BEG2"/>
<dbReference type="EMBL" id="PUHW01000209">
    <property type="protein sequence ID" value="KAG0687841.1"/>
    <property type="molecule type" value="Genomic_DNA"/>
</dbReference>
<evidence type="ECO:0000313" key="10">
    <source>
        <dbReference type="Proteomes" id="UP000697127"/>
    </source>
</evidence>
<dbReference type="SUPFAM" id="SSF54001">
    <property type="entry name" value="Cysteine proteinases"/>
    <property type="match status" value="1"/>
</dbReference>
<gene>
    <name evidence="9" type="ORF">C6P40_001780</name>
</gene>
<evidence type="ECO:0000259" key="8">
    <source>
        <dbReference type="PROSITE" id="PS50235"/>
    </source>
</evidence>
<feature type="region of interest" description="Disordered" evidence="7">
    <location>
        <begin position="680"/>
        <end position="711"/>
    </location>
</feature>
<keyword evidence="6" id="KW-0788">Thiol protease</keyword>
<protein>
    <recommendedName>
        <fullName evidence="2">ubiquitinyl hydrolase 1</fullName>
        <ecNumber evidence="2">3.4.19.12</ecNumber>
    </recommendedName>
</protein>
<evidence type="ECO:0000256" key="6">
    <source>
        <dbReference type="ARBA" id="ARBA00022807"/>
    </source>
</evidence>
<dbReference type="GO" id="GO:0005829">
    <property type="term" value="C:cytosol"/>
    <property type="evidence" value="ECO:0007669"/>
    <property type="project" value="TreeGrafter"/>
</dbReference>
<dbReference type="Proteomes" id="UP000697127">
    <property type="component" value="Unassembled WGS sequence"/>
</dbReference>
<sequence length="1176" mass="133562">MSHLFSAAVESYKERRAKNNLKIAIESALGSSLKFEKYIELQSSTEKDKKMSKDLTSILNDHNLSLAYPLIESPNLYSNNINETEKFLKYSNNPLNIHRNIHGLYFFHQDANLIAKEYEEDKEKFNNDTVVWFVSKAKTVASKVYAGPDDIEDINPATLGCTIKTLRMVNAMDNIFNLSKIPSSFELTILMKNQSFVESYYIKEKDYKNNLNPEELIDENSSKISVKFNDQIFIKEFEKNQLPTSIQAKSISHVTEKKKILKNRKNENFAKEIELAHFCDFIDIAQFIRLLDNKLRKRMKRHERTKFNRKLKMDYEYKKVEQSNLTLEPIISDDEKSSIFKTLLDNLFVNDSSEFNDSTIKQLHIDQEKVEILTSWFNETSNDMNVFKVTKSINEFTGIPYTIFNDYIKSDRTKTLWELFKLLDNKSLKKYIYQNRPDFIMYVCTRPEDSLNDQPLSIVSLEKEPTTITLDKVLSPQDEIFFEKYLLRNKQFIVTSKSKKTDFQQNFPLYFGTTENEINPHRKMALRQKRLVKDPYYNTPQSLQNQRNIKKSSLAPASVQQIKKSVQTVSTSIQQKTNGTAKTSTSKIATPAQSLQTKSTTVTINTKKQEKTPTPSTPVPESILTPATPVTPAQAPATAPVTPIIPKTPVVSTKETVKPVSVQTMANLLASGTKTKTLAESLKRTASPSSSPSPSSRSKLVSKSTTASPSSSSVAVFDTVSAEFLSGAPKSLGITLLRIMFDSQYISRIFNSNVDENSRIIPHGLQNSGNICYMNSILQFLFYCAPFSQILNIIRESTIKELDETKSNTPILDALLDLQDSFKIASKIPNKFDTINPDRFYSSIASLSRFSHLSWGQQEDAEEFLNILLDGLHEEFVESIKIISTPEVNRFANAFTNKETTRKILQNVDFIKDSSKENASALDNSDNWNEVGSNMKTIGKRSFQVKLSPIVNLFGGQFKSVLKASNKKSSITLDPFMQVQLDISDPETTDLITAFEKFSQDEEVSLGSTMAKKQNFIDKLPSILIIHLKRFSFVTNDESNSENANYEIVGKNKKKKGGKEAQQANLAQQSKAKLLDGRIEKIHKFIKYDHKLTLPKSCISTMVSEEPNYKLLGVVYHHGRSTENGHYTADVLTSADQWVRIDDTNITNITEADAVSDQNLLSNINKTAYILMFQKI</sequence>
<feature type="compositionally biased region" description="Polar residues" evidence="7">
    <location>
        <begin position="582"/>
        <end position="606"/>
    </location>
</feature>
<dbReference type="CDD" id="cd02257">
    <property type="entry name" value="Peptidase_C19"/>
    <property type="match status" value="1"/>
</dbReference>
<accession>A0A9P7BEG2</accession>
<keyword evidence="5" id="KW-0378">Hydrolase</keyword>
<organism evidence="9 10">
    <name type="scientific">Pichia californica</name>
    <dbReference type="NCBI Taxonomy" id="460514"/>
    <lineage>
        <taxon>Eukaryota</taxon>
        <taxon>Fungi</taxon>
        <taxon>Dikarya</taxon>
        <taxon>Ascomycota</taxon>
        <taxon>Saccharomycotina</taxon>
        <taxon>Pichiomycetes</taxon>
        <taxon>Pichiales</taxon>
        <taxon>Pichiaceae</taxon>
        <taxon>Pichia</taxon>
    </lineage>
</organism>
<dbReference type="InterPro" id="IPR050164">
    <property type="entry name" value="Peptidase_C19"/>
</dbReference>
<feature type="domain" description="USP" evidence="8">
    <location>
        <begin position="763"/>
        <end position="1176"/>
    </location>
</feature>
<dbReference type="InterPro" id="IPR038765">
    <property type="entry name" value="Papain-like_cys_pep_sf"/>
</dbReference>
<dbReference type="PROSITE" id="PS00972">
    <property type="entry name" value="USP_1"/>
    <property type="match status" value="1"/>
</dbReference>
<proteinExistence type="predicted"/>
<dbReference type="PROSITE" id="PS00973">
    <property type="entry name" value="USP_2"/>
    <property type="match status" value="1"/>
</dbReference>
<evidence type="ECO:0000256" key="5">
    <source>
        <dbReference type="ARBA" id="ARBA00022801"/>
    </source>
</evidence>
<dbReference type="GO" id="GO:0005634">
    <property type="term" value="C:nucleus"/>
    <property type="evidence" value="ECO:0007669"/>
    <property type="project" value="TreeGrafter"/>
</dbReference>
<dbReference type="InterPro" id="IPR028889">
    <property type="entry name" value="USP"/>
</dbReference>
<evidence type="ECO:0000256" key="7">
    <source>
        <dbReference type="SAM" id="MobiDB-lite"/>
    </source>
</evidence>
<dbReference type="Gene3D" id="3.90.70.10">
    <property type="entry name" value="Cysteine proteinases"/>
    <property type="match status" value="1"/>
</dbReference>
<reference evidence="9" key="1">
    <citation type="submission" date="2020-11" db="EMBL/GenBank/DDBJ databases">
        <title>Kefir isolates.</title>
        <authorList>
            <person name="Marcisauskas S."/>
            <person name="Kim Y."/>
            <person name="Blasche S."/>
        </authorList>
    </citation>
    <scope>NUCLEOTIDE SEQUENCE</scope>
    <source>
        <strain evidence="9">Olga-1</strain>
    </source>
</reference>
<feature type="region of interest" description="Disordered" evidence="7">
    <location>
        <begin position="582"/>
        <end position="621"/>
    </location>
</feature>
<comment type="catalytic activity">
    <reaction evidence="1">
        <text>Thiol-dependent hydrolysis of ester, thioester, amide, peptide and isopeptide bonds formed by the C-terminal Gly of ubiquitin (a 76-residue protein attached to proteins as an intracellular targeting signal).</text>
        <dbReference type="EC" id="3.4.19.12"/>
    </reaction>
</comment>
<evidence type="ECO:0000256" key="2">
    <source>
        <dbReference type="ARBA" id="ARBA00012759"/>
    </source>
</evidence>
<dbReference type="InterPro" id="IPR001394">
    <property type="entry name" value="Peptidase_C19_UCH"/>
</dbReference>
<dbReference type="GO" id="GO:0006508">
    <property type="term" value="P:proteolysis"/>
    <property type="evidence" value="ECO:0007669"/>
    <property type="project" value="UniProtKB-KW"/>
</dbReference>
<keyword evidence="10" id="KW-1185">Reference proteome</keyword>
<keyword evidence="3" id="KW-0645">Protease</keyword>
<evidence type="ECO:0000256" key="3">
    <source>
        <dbReference type="ARBA" id="ARBA00022670"/>
    </source>
</evidence>
<evidence type="ECO:0000313" key="9">
    <source>
        <dbReference type="EMBL" id="KAG0687841.1"/>
    </source>
</evidence>
<dbReference type="Pfam" id="PF00443">
    <property type="entry name" value="UCH"/>
    <property type="match status" value="1"/>
</dbReference>
<dbReference type="GO" id="GO:0016579">
    <property type="term" value="P:protein deubiquitination"/>
    <property type="evidence" value="ECO:0007669"/>
    <property type="project" value="InterPro"/>
</dbReference>
<evidence type="ECO:0000256" key="4">
    <source>
        <dbReference type="ARBA" id="ARBA00022786"/>
    </source>
</evidence>